<dbReference type="Proteomes" id="UP000228380">
    <property type="component" value="Unplaced"/>
</dbReference>
<protein>
    <submittedName>
        <fullName evidence="9">Equilibrative nucleotide transporter 3-like</fullName>
    </submittedName>
</protein>
<accession>A0A8B8ZIB3</accession>
<sequence>MNPKISDLVFFGFWSCPHWVFSRYHPTRVLTLIYQPFALAPHAILAYHEAKLDRRNRKDGYALFVLSSLLVIAADVATSGKGGIGDFIVICTIAGAFGVADAHIQGGMIGDLSLMCPKFIQVGHWQMASYLLFLNFLYALLLTAAYNLWAS</sequence>
<evidence type="ECO:0000256" key="3">
    <source>
        <dbReference type="ARBA" id="ARBA00022448"/>
    </source>
</evidence>
<keyword evidence="3" id="KW-0813">Transport</keyword>
<reference evidence="9" key="1">
    <citation type="submission" date="2025-08" db="UniProtKB">
        <authorList>
            <consortium name="RefSeq"/>
        </authorList>
    </citation>
    <scope>IDENTIFICATION</scope>
    <source>
        <tissue evidence="9">Young leaves</tissue>
    </source>
</reference>
<feature type="transmembrane region" description="Helical" evidence="7">
    <location>
        <begin position="125"/>
        <end position="149"/>
    </location>
</feature>
<dbReference type="GeneID" id="103724016"/>
<keyword evidence="6 7" id="KW-0472">Membrane</keyword>
<name>A0A8B8ZIB3_PHODC</name>
<evidence type="ECO:0000313" key="8">
    <source>
        <dbReference type="Proteomes" id="UP000228380"/>
    </source>
</evidence>
<keyword evidence="5 7" id="KW-1133">Transmembrane helix</keyword>
<keyword evidence="4 7" id="KW-0812">Transmembrane</keyword>
<evidence type="ECO:0000256" key="6">
    <source>
        <dbReference type="ARBA" id="ARBA00023136"/>
    </source>
</evidence>
<organism evidence="8 9">
    <name type="scientific">Phoenix dactylifera</name>
    <name type="common">Date palm</name>
    <dbReference type="NCBI Taxonomy" id="42345"/>
    <lineage>
        <taxon>Eukaryota</taxon>
        <taxon>Viridiplantae</taxon>
        <taxon>Streptophyta</taxon>
        <taxon>Embryophyta</taxon>
        <taxon>Tracheophyta</taxon>
        <taxon>Spermatophyta</taxon>
        <taxon>Magnoliopsida</taxon>
        <taxon>Liliopsida</taxon>
        <taxon>Arecaceae</taxon>
        <taxon>Coryphoideae</taxon>
        <taxon>Phoeniceae</taxon>
        <taxon>Phoenix</taxon>
    </lineage>
</organism>
<dbReference type="PANTHER" id="PTHR10332:SF30">
    <property type="entry name" value="EQUILIBRATIVE NUCLEOTIDE TRANSPORTER 2"/>
    <property type="match status" value="1"/>
</dbReference>
<gene>
    <name evidence="9" type="primary">LOC103724016</name>
</gene>
<evidence type="ECO:0000256" key="2">
    <source>
        <dbReference type="ARBA" id="ARBA00007965"/>
    </source>
</evidence>
<evidence type="ECO:0000256" key="1">
    <source>
        <dbReference type="ARBA" id="ARBA00004141"/>
    </source>
</evidence>
<feature type="transmembrane region" description="Helical" evidence="7">
    <location>
        <begin position="84"/>
        <end position="104"/>
    </location>
</feature>
<dbReference type="OrthoDB" id="1856718at2759"/>
<comment type="subcellular location">
    <subcellularLocation>
        <location evidence="1">Membrane</location>
        <topology evidence="1">Multi-pass membrane protein</topology>
    </subcellularLocation>
</comment>
<dbReference type="InterPro" id="IPR002259">
    <property type="entry name" value="Eqnu_transpt"/>
</dbReference>
<evidence type="ECO:0000256" key="7">
    <source>
        <dbReference type="SAM" id="Phobius"/>
    </source>
</evidence>
<dbReference type="GO" id="GO:0005886">
    <property type="term" value="C:plasma membrane"/>
    <property type="evidence" value="ECO:0007669"/>
    <property type="project" value="TreeGrafter"/>
</dbReference>
<keyword evidence="8" id="KW-1185">Reference proteome</keyword>
<evidence type="ECO:0000256" key="5">
    <source>
        <dbReference type="ARBA" id="ARBA00022989"/>
    </source>
</evidence>
<evidence type="ECO:0000256" key="4">
    <source>
        <dbReference type="ARBA" id="ARBA00022692"/>
    </source>
</evidence>
<dbReference type="RefSeq" id="XP_038973901.1">
    <property type="nucleotide sequence ID" value="XM_039117973.1"/>
</dbReference>
<dbReference type="AlphaFoldDB" id="A0A8B8ZIB3"/>
<proteinExistence type="inferred from homology"/>
<feature type="transmembrane region" description="Helical" evidence="7">
    <location>
        <begin position="60"/>
        <end position="78"/>
    </location>
</feature>
<dbReference type="GO" id="GO:0005337">
    <property type="term" value="F:nucleoside transmembrane transporter activity"/>
    <property type="evidence" value="ECO:0007669"/>
    <property type="project" value="InterPro"/>
</dbReference>
<dbReference type="PANTHER" id="PTHR10332">
    <property type="entry name" value="EQUILIBRATIVE NUCLEOSIDE TRANSPORTER"/>
    <property type="match status" value="1"/>
</dbReference>
<dbReference type="KEGG" id="pda:103724016"/>
<evidence type="ECO:0000313" key="9">
    <source>
        <dbReference type="RefSeq" id="XP_038973901.1"/>
    </source>
</evidence>
<comment type="similarity">
    <text evidence="2">Belongs to the SLC29A/ENT transporter (TC 2.A.57) family.</text>
</comment>